<gene>
    <name evidence="2" type="ORF">DFH07DRAFT_828909</name>
</gene>
<dbReference type="EMBL" id="JARJLG010000085">
    <property type="protein sequence ID" value="KAJ7749569.1"/>
    <property type="molecule type" value="Genomic_DNA"/>
</dbReference>
<comment type="caution">
    <text evidence="2">The sequence shown here is derived from an EMBL/GenBank/DDBJ whole genome shotgun (WGS) entry which is preliminary data.</text>
</comment>
<protein>
    <submittedName>
        <fullName evidence="2">Uncharacterized protein</fullName>
    </submittedName>
</protein>
<proteinExistence type="predicted"/>
<sequence length="310" mass="33770">MVHLAQELVDAIVDDLVARSCSTFFLGALSLTATAFSDSCRRYLFRSMCLSDSIDFERTFHLLAASPYLGLYFREVEVVLVPSPSANLPLGHILLALPNVERLVWNAESIQWQEIPAPVTAAFSQIVGLPSLRHLQFSHDVRTPLPSSVLVHSISSISLRKLVLVVGAIDGDDNYLDMPSPTLPTSHITYLGLHGRDAIYPLLLHPSILAHSSFNILACPSISWPPKRSSTLLMPHHLLFCILSSMVQIGLVKGSRACLSSAFCLCKSTEIRTISNTWNVWCSISPAARPPSKGSPSTSDSNTGTSTIAH</sequence>
<dbReference type="Proteomes" id="UP001215280">
    <property type="component" value="Unassembled WGS sequence"/>
</dbReference>
<evidence type="ECO:0000256" key="1">
    <source>
        <dbReference type="SAM" id="MobiDB-lite"/>
    </source>
</evidence>
<evidence type="ECO:0000313" key="3">
    <source>
        <dbReference type="Proteomes" id="UP001215280"/>
    </source>
</evidence>
<feature type="compositionally biased region" description="Polar residues" evidence="1">
    <location>
        <begin position="294"/>
        <end position="310"/>
    </location>
</feature>
<reference evidence="2" key="1">
    <citation type="submission" date="2023-03" db="EMBL/GenBank/DDBJ databases">
        <title>Massive genome expansion in bonnet fungi (Mycena s.s.) driven by repeated elements and novel gene families across ecological guilds.</title>
        <authorList>
            <consortium name="Lawrence Berkeley National Laboratory"/>
            <person name="Harder C.B."/>
            <person name="Miyauchi S."/>
            <person name="Viragh M."/>
            <person name="Kuo A."/>
            <person name="Thoen E."/>
            <person name="Andreopoulos B."/>
            <person name="Lu D."/>
            <person name="Skrede I."/>
            <person name="Drula E."/>
            <person name="Henrissat B."/>
            <person name="Morin E."/>
            <person name="Kohler A."/>
            <person name="Barry K."/>
            <person name="LaButti K."/>
            <person name="Morin E."/>
            <person name="Salamov A."/>
            <person name="Lipzen A."/>
            <person name="Mereny Z."/>
            <person name="Hegedus B."/>
            <person name="Baldrian P."/>
            <person name="Stursova M."/>
            <person name="Weitz H."/>
            <person name="Taylor A."/>
            <person name="Grigoriev I.V."/>
            <person name="Nagy L.G."/>
            <person name="Martin F."/>
            <person name="Kauserud H."/>
        </authorList>
    </citation>
    <scope>NUCLEOTIDE SEQUENCE</scope>
    <source>
        <strain evidence="2">CBHHK188m</strain>
    </source>
</reference>
<keyword evidence="3" id="KW-1185">Reference proteome</keyword>
<dbReference type="AlphaFoldDB" id="A0AAD7ISH4"/>
<evidence type="ECO:0000313" key="2">
    <source>
        <dbReference type="EMBL" id="KAJ7749569.1"/>
    </source>
</evidence>
<organism evidence="2 3">
    <name type="scientific">Mycena maculata</name>
    <dbReference type="NCBI Taxonomy" id="230809"/>
    <lineage>
        <taxon>Eukaryota</taxon>
        <taxon>Fungi</taxon>
        <taxon>Dikarya</taxon>
        <taxon>Basidiomycota</taxon>
        <taxon>Agaricomycotina</taxon>
        <taxon>Agaricomycetes</taxon>
        <taxon>Agaricomycetidae</taxon>
        <taxon>Agaricales</taxon>
        <taxon>Marasmiineae</taxon>
        <taxon>Mycenaceae</taxon>
        <taxon>Mycena</taxon>
    </lineage>
</organism>
<name>A0AAD7ISH4_9AGAR</name>
<accession>A0AAD7ISH4</accession>
<feature type="region of interest" description="Disordered" evidence="1">
    <location>
        <begin position="287"/>
        <end position="310"/>
    </location>
</feature>